<name>A0A2S0MUV4_9RHOB</name>
<dbReference type="Proteomes" id="UP000237655">
    <property type="component" value="Chromosome"/>
</dbReference>
<dbReference type="RefSeq" id="WP_106473959.1">
    <property type="nucleotide sequence ID" value="NZ_CP027665.1"/>
</dbReference>
<dbReference type="InterPro" id="IPR009593">
    <property type="entry name" value="DUF1203"/>
</dbReference>
<keyword evidence="2" id="KW-1185">Reference proteome</keyword>
<dbReference type="PIRSF" id="PIRSF034110">
    <property type="entry name" value="DUF1203"/>
    <property type="match status" value="1"/>
</dbReference>
<accession>A0A2S0MUV4</accession>
<dbReference type="KEGG" id="thas:C6Y53_04545"/>
<dbReference type="Pfam" id="PF06718">
    <property type="entry name" value="DUF1203"/>
    <property type="match status" value="1"/>
</dbReference>
<sequence length="156" mass="17014">MDIEFLPLPGSVVAQIRDSGIDAYGNPVERHRSDGGGYPCRHCLTETPPGHDYLILAHRPFETRNPYAETGPIFLCADDCPTAEPSARLPAILRADSYLVRGYSAGERILYGTGKLVPTAGIAAYAARLFENPDIAFADVRSASNNCFQCRIRRAS</sequence>
<evidence type="ECO:0000313" key="1">
    <source>
        <dbReference type="EMBL" id="AVO39655.1"/>
    </source>
</evidence>
<proteinExistence type="predicted"/>
<reference evidence="2" key="1">
    <citation type="submission" date="2018-03" db="EMBL/GenBank/DDBJ databases">
        <title>Genomic analysis of the strain SH-1 isolated from shrimp intestine.</title>
        <authorList>
            <person name="Kim Y.-S."/>
            <person name="Kim S.-E."/>
            <person name="Kim K.-H."/>
        </authorList>
    </citation>
    <scope>NUCLEOTIDE SEQUENCE [LARGE SCALE GENOMIC DNA]</scope>
    <source>
        <strain evidence="2">SH-1</strain>
    </source>
</reference>
<gene>
    <name evidence="1" type="ORF">C6Y53_04545</name>
</gene>
<evidence type="ECO:0000313" key="2">
    <source>
        <dbReference type="Proteomes" id="UP000237655"/>
    </source>
</evidence>
<dbReference type="EMBL" id="CP027665">
    <property type="protein sequence ID" value="AVO39655.1"/>
    <property type="molecule type" value="Genomic_DNA"/>
</dbReference>
<protein>
    <submittedName>
        <fullName evidence="1">DUF1203 domain-containing protein</fullName>
    </submittedName>
</protein>
<dbReference type="AlphaFoldDB" id="A0A2S0MUV4"/>
<organism evidence="1 2">
    <name type="scientific">Pukyongiella litopenaei</name>
    <dbReference type="NCBI Taxonomy" id="2605946"/>
    <lineage>
        <taxon>Bacteria</taxon>
        <taxon>Pseudomonadati</taxon>
        <taxon>Pseudomonadota</taxon>
        <taxon>Alphaproteobacteria</taxon>
        <taxon>Rhodobacterales</taxon>
        <taxon>Paracoccaceae</taxon>
        <taxon>Pukyongiella</taxon>
    </lineage>
</organism>